<protein>
    <submittedName>
        <fullName evidence="6">37S ribosomal protein S9, mitochondrial</fullName>
    </submittedName>
</protein>
<sequence>MLRIALTRSSRAMSSTSPPAVSESDTSVRKIGKALETYLKNSQQHVAMMEKHRADFETGRRHLAKMMSLDIHELDQAAIDRAIQYLFPSGLTDPKARPVMRPPDEILPKFQRFTFDEEGKPEGTRFFTLNPKIYGLLSEIGVKTQSVMKFYDEHVGSRSVNRSDLETANLSGSQWITADKMKKKLSEKFSNELYGQVIIAFEHLASLPGSAIEQKFLSEFREPMTASTDSKLFGLAIPNVQTCAETNRRYAEVTTHCKDTRAVVKVTDAGKGKFSIDGLQLHDFRHLQSREILLAPFIISQTLGKFDVTATTDCISNSLPEAPNREPLKRTGGMSALPRAVRHGTALCIAALHPESIEPLRLSGLLTLDPRKNERSKVNQPGARAKWIWKRR</sequence>
<dbReference type="GO" id="GO:0005763">
    <property type="term" value="C:mitochondrial small ribosomal subunit"/>
    <property type="evidence" value="ECO:0007669"/>
    <property type="project" value="TreeGrafter"/>
</dbReference>
<evidence type="ECO:0000313" key="6">
    <source>
        <dbReference type="WBParaSite" id="Csp11.Scaffold561.g3899.t1"/>
    </source>
</evidence>
<dbReference type="Gene3D" id="3.30.230.10">
    <property type="match status" value="1"/>
</dbReference>
<keyword evidence="3" id="KW-0687">Ribonucleoprotein</keyword>
<evidence type="ECO:0000313" key="5">
    <source>
        <dbReference type="Proteomes" id="UP000095282"/>
    </source>
</evidence>
<dbReference type="Proteomes" id="UP000095282">
    <property type="component" value="Unplaced"/>
</dbReference>
<comment type="similarity">
    <text evidence="1">Belongs to the universal ribosomal protein uS9 family.</text>
</comment>
<proteinExistence type="inferred from homology"/>
<feature type="compositionally biased region" description="Polar residues" evidence="4">
    <location>
        <begin position="7"/>
        <end position="25"/>
    </location>
</feature>
<dbReference type="AlphaFoldDB" id="A0A1I7TA24"/>
<dbReference type="GO" id="GO:0003735">
    <property type="term" value="F:structural constituent of ribosome"/>
    <property type="evidence" value="ECO:0007669"/>
    <property type="project" value="InterPro"/>
</dbReference>
<dbReference type="STRING" id="1561998.A0A1I7TA24"/>
<keyword evidence="5" id="KW-1185">Reference proteome</keyword>
<evidence type="ECO:0000256" key="2">
    <source>
        <dbReference type="ARBA" id="ARBA00022980"/>
    </source>
</evidence>
<organism evidence="5 6">
    <name type="scientific">Caenorhabditis tropicalis</name>
    <dbReference type="NCBI Taxonomy" id="1561998"/>
    <lineage>
        <taxon>Eukaryota</taxon>
        <taxon>Metazoa</taxon>
        <taxon>Ecdysozoa</taxon>
        <taxon>Nematoda</taxon>
        <taxon>Chromadorea</taxon>
        <taxon>Rhabditida</taxon>
        <taxon>Rhabditina</taxon>
        <taxon>Rhabditomorpha</taxon>
        <taxon>Rhabditoidea</taxon>
        <taxon>Rhabditidae</taxon>
        <taxon>Peloderinae</taxon>
        <taxon>Caenorhabditis</taxon>
    </lineage>
</organism>
<keyword evidence="2" id="KW-0689">Ribosomal protein</keyword>
<name>A0A1I7TA24_9PELO</name>
<accession>A0A1I7TA24</accession>
<feature type="region of interest" description="Disordered" evidence="4">
    <location>
        <begin position="6"/>
        <end position="26"/>
    </location>
</feature>
<reference evidence="6" key="1">
    <citation type="submission" date="2016-11" db="UniProtKB">
        <authorList>
            <consortium name="WormBaseParasite"/>
        </authorList>
    </citation>
    <scope>IDENTIFICATION</scope>
</reference>
<evidence type="ECO:0000256" key="4">
    <source>
        <dbReference type="SAM" id="MobiDB-lite"/>
    </source>
</evidence>
<dbReference type="eggNOG" id="KOG1697">
    <property type="taxonomic scope" value="Eukaryota"/>
</dbReference>
<dbReference type="InterPro" id="IPR014721">
    <property type="entry name" value="Ribsml_uS5_D2-typ_fold_subgr"/>
</dbReference>
<dbReference type="WBParaSite" id="Csp11.Scaffold561.g3899.t1">
    <property type="protein sequence ID" value="Csp11.Scaffold561.g3899.t1"/>
    <property type="gene ID" value="Csp11.Scaffold561.g3899"/>
</dbReference>
<dbReference type="InterPro" id="IPR000754">
    <property type="entry name" value="Ribosomal_uS9"/>
</dbReference>
<dbReference type="PANTHER" id="PTHR21569">
    <property type="entry name" value="RIBOSOMAL PROTEIN S9"/>
    <property type="match status" value="1"/>
</dbReference>
<dbReference type="PANTHER" id="PTHR21569:SF1">
    <property type="entry name" value="SMALL RIBOSOMAL SUBUNIT PROTEIN US9M"/>
    <property type="match status" value="1"/>
</dbReference>
<dbReference type="InterPro" id="IPR020568">
    <property type="entry name" value="Ribosomal_Su5_D2-typ_SF"/>
</dbReference>
<dbReference type="GO" id="GO:0003723">
    <property type="term" value="F:RNA binding"/>
    <property type="evidence" value="ECO:0007669"/>
    <property type="project" value="TreeGrafter"/>
</dbReference>
<evidence type="ECO:0000256" key="1">
    <source>
        <dbReference type="ARBA" id="ARBA00005251"/>
    </source>
</evidence>
<dbReference type="SUPFAM" id="SSF54211">
    <property type="entry name" value="Ribosomal protein S5 domain 2-like"/>
    <property type="match status" value="1"/>
</dbReference>
<dbReference type="Pfam" id="PF00380">
    <property type="entry name" value="Ribosomal_S9"/>
    <property type="match status" value="1"/>
</dbReference>
<dbReference type="GO" id="GO:0006412">
    <property type="term" value="P:translation"/>
    <property type="evidence" value="ECO:0007669"/>
    <property type="project" value="InterPro"/>
</dbReference>
<evidence type="ECO:0000256" key="3">
    <source>
        <dbReference type="ARBA" id="ARBA00023274"/>
    </source>
</evidence>